<gene>
    <name evidence="2" type="ORF">HLUCCA11_10100</name>
</gene>
<dbReference type="Proteomes" id="UP000050465">
    <property type="component" value="Unassembled WGS sequence"/>
</dbReference>
<protein>
    <recommendedName>
        <fullName evidence="4">Polyhydroxyalkanoate synthesis regulator phasin</fullName>
    </recommendedName>
</protein>
<dbReference type="STRING" id="1666911.HLUCCA11_10100"/>
<reference evidence="2 3" key="1">
    <citation type="submission" date="2015-09" db="EMBL/GenBank/DDBJ databases">
        <title>Identification and resolution of microdiversity through metagenomic sequencing of parallel consortia.</title>
        <authorList>
            <person name="Nelson W.C."/>
            <person name="Romine M.F."/>
            <person name="Lindemann S.R."/>
        </authorList>
    </citation>
    <scope>NUCLEOTIDE SEQUENCE [LARGE SCALE GENOMIC DNA]</scope>
    <source>
        <strain evidence="2">Ana</strain>
    </source>
</reference>
<evidence type="ECO:0000313" key="2">
    <source>
        <dbReference type="EMBL" id="KPQ35593.1"/>
    </source>
</evidence>
<proteinExistence type="predicted"/>
<comment type="caution">
    <text evidence="2">The sequence shown here is derived from an EMBL/GenBank/DDBJ whole genome shotgun (WGS) entry which is preliminary data.</text>
</comment>
<dbReference type="EMBL" id="LJZR01000011">
    <property type="protein sequence ID" value="KPQ35593.1"/>
    <property type="molecule type" value="Genomic_DNA"/>
</dbReference>
<dbReference type="AlphaFoldDB" id="A0A0P8C2K8"/>
<name>A0A0P8C2K8_9CYAN</name>
<organism evidence="2 3">
    <name type="scientific">Phormidesmis priestleyi Ana</name>
    <dbReference type="NCBI Taxonomy" id="1666911"/>
    <lineage>
        <taxon>Bacteria</taxon>
        <taxon>Bacillati</taxon>
        <taxon>Cyanobacteriota</taxon>
        <taxon>Cyanophyceae</taxon>
        <taxon>Leptolyngbyales</taxon>
        <taxon>Leptolyngbyaceae</taxon>
        <taxon>Phormidesmis</taxon>
    </lineage>
</organism>
<dbReference type="PATRIC" id="fig|1666911.3.peg.5345"/>
<evidence type="ECO:0000313" key="3">
    <source>
        <dbReference type="Proteomes" id="UP000050465"/>
    </source>
</evidence>
<accession>A0A0P8C2K8</accession>
<feature type="region of interest" description="Disordered" evidence="1">
    <location>
        <begin position="68"/>
        <end position="101"/>
    </location>
</feature>
<evidence type="ECO:0000256" key="1">
    <source>
        <dbReference type="SAM" id="MobiDB-lite"/>
    </source>
</evidence>
<sequence>MAGFSNLVQKAFYLGVGIASYAGEKAGSAFSDLRNQAQKIVDELVERGELTAEEAQKMMNDMIARAEAAAVEENNTAPTSDGPRQIQILDDGDAPTAEERQAEALRKEVEALRNELKELK</sequence>
<evidence type="ECO:0008006" key="4">
    <source>
        <dbReference type="Google" id="ProtNLM"/>
    </source>
</evidence>